<gene>
    <name evidence="4" type="ORF">CJOHNSTONI_LOCUS6164</name>
</gene>
<comment type="similarity">
    <text evidence="1">Belongs to the DCC1 family.</text>
</comment>
<dbReference type="GO" id="GO:0031390">
    <property type="term" value="C:Ctf18 RFC-like complex"/>
    <property type="evidence" value="ECO:0007669"/>
    <property type="project" value="InterPro"/>
</dbReference>
<dbReference type="EMBL" id="CAKAEH010001436">
    <property type="protein sequence ID" value="CAG9536221.1"/>
    <property type="molecule type" value="Genomic_DNA"/>
</dbReference>
<evidence type="ECO:0000256" key="2">
    <source>
        <dbReference type="ARBA" id="ARBA00017682"/>
    </source>
</evidence>
<reference evidence="4" key="1">
    <citation type="submission" date="2021-09" db="EMBL/GenBank/DDBJ databases">
        <authorList>
            <consortium name="Pathogen Informatics"/>
        </authorList>
    </citation>
    <scope>NUCLEOTIDE SEQUENCE</scope>
</reference>
<evidence type="ECO:0000256" key="1">
    <source>
        <dbReference type="ARBA" id="ARBA00007017"/>
    </source>
</evidence>
<dbReference type="AlphaFoldDB" id="A0A8J2M697"/>
<evidence type="ECO:0000313" key="4">
    <source>
        <dbReference type="EMBL" id="CAG9536221.1"/>
    </source>
</evidence>
<accession>A0A8J2M697</accession>
<evidence type="ECO:0000256" key="3">
    <source>
        <dbReference type="ARBA" id="ARBA00022705"/>
    </source>
</evidence>
<sequence length="231" mass="26705">MSEAELQKALERMPVITLNGYVRILSAEFHDRLVTVLVDCLDDDEEPGIILESVGLECLKKALKKHLPDKNVPVEVVNWLIKTYCDVVKENSRETYHINEKAICRVKISQLLRAAVKFEYETFERTLQQILPIGVEFKEEYLEGLAFVDEELVTGKTIRYLNVEDLPEEPIKRLELLFSLRQSWEESALQQYLSDLCPTKRHLNELLMNCCRQTTTVNGKKLLVGLKEVLL</sequence>
<keyword evidence="5" id="KW-1185">Reference proteome</keyword>
<organism evidence="4 5">
    <name type="scientific">Cercopithifilaria johnstoni</name>
    <dbReference type="NCBI Taxonomy" id="2874296"/>
    <lineage>
        <taxon>Eukaryota</taxon>
        <taxon>Metazoa</taxon>
        <taxon>Ecdysozoa</taxon>
        <taxon>Nematoda</taxon>
        <taxon>Chromadorea</taxon>
        <taxon>Rhabditida</taxon>
        <taxon>Spirurina</taxon>
        <taxon>Spiruromorpha</taxon>
        <taxon>Filarioidea</taxon>
        <taxon>Onchocercidae</taxon>
        <taxon>Cercopithifilaria</taxon>
    </lineage>
</organism>
<dbReference type="PANTHER" id="PTHR13395">
    <property type="entry name" value="SISTER CHROMATID COHESION PROTEIN DCC1-RELATED"/>
    <property type="match status" value="1"/>
</dbReference>
<protein>
    <recommendedName>
        <fullName evidence="2">Sister chromatid cohesion protein DCC1</fullName>
    </recommendedName>
</protein>
<name>A0A8J2M697_9BILA</name>
<dbReference type="PANTHER" id="PTHR13395:SF6">
    <property type="entry name" value="SISTER CHROMATID COHESION PROTEIN DCC1"/>
    <property type="match status" value="1"/>
</dbReference>
<comment type="caution">
    <text evidence="4">The sequence shown here is derived from an EMBL/GenBank/DDBJ whole genome shotgun (WGS) entry which is preliminary data.</text>
</comment>
<evidence type="ECO:0000313" key="5">
    <source>
        <dbReference type="Proteomes" id="UP000746747"/>
    </source>
</evidence>
<dbReference type="GO" id="GO:0034088">
    <property type="term" value="P:maintenance of mitotic sister chromatid cohesion"/>
    <property type="evidence" value="ECO:0007669"/>
    <property type="project" value="TreeGrafter"/>
</dbReference>
<dbReference type="GO" id="GO:0006260">
    <property type="term" value="P:DNA replication"/>
    <property type="evidence" value="ECO:0007669"/>
    <property type="project" value="UniProtKB-KW"/>
</dbReference>
<dbReference type="InterPro" id="IPR019128">
    <property type="entry name" value="Dcc1"/>
</dbReference>
<proteinExistence type="inferred from homology"/>
<keyword evidence="3" id="KW-0235">DNA replication</keyword>
<dbReference type="GO" id="GO:0000775">
    <property type="term" value="C:chromosome, centromeric region"/>
    <property type="evidence" value="ECO:0007669"/>
    <property type="project" value="TreeGrafter"/>
</dbReference>
<dbReference type="Proteomes" id="UP000746747">
    <property type="component" value="Unassembled WGS sequence"/>
</dbReference>
<dbReference type="Pfam" id="PF09724">
    <property type="entry name" value="Dcc1"/>
    <property type="match status" value="1"/>
</dbReference>
<dbReference type="OrthoDB" id="5199543at2759"/>
<dbReference type="GO" id="GO:0000785">
    <property type="term" value="C:chromatin"/>
    <property type="evidence" value="ECO:0007669"/>
    <property type="project" value="TreeGrafter"/>
</dbReference>